<feature type="transmembrane region" description="Helical" evidence="2">
    <location>
        <begin position="9"/>
        <end position="26"/>
    </location>
</feature>
<dbReference type="AlphaFoldDB" id="A0A9P6DYX2"/>
<feature type="compositionally biased region" description="Pro residues" evidence="1">
    <location>
        <begin position="61"/>
        <end position="89"/>
    </location>
</feature>
<keyword evidence="4" id="KW-1185">Reference proteome</keyword>
<accession>A0A9P6DYX2</accession>
<dbReference type="OrthoDB" id="2524788at2759"/>
<evidence type="ECO:0000313" key="3">
    <source>
        <dbReference type="EMBL" id="KAF9518902.1"/>
    </source>
</evidence>
<reference evidence="3" key="1">
    <citation type="journal article" date="2020" name="Nat. Commun.">
        <title>Large-scale genome sequencing of mycorrhizal fungi provides insights into the early evolution of symbiotic traits.</title>
        <authorList>
            <person name="Miyauchi S."/>
            <person name="Kiss E."/>
            <person name="Kuo A."/>
            <person name="Drula E."/>
            <person name="Kohler A."/>
            <person name="Sanchez-Garcia M."/>
            <person name="Morin E."/>
            <person name="Andreopoulos B."/>
            <person name="Barry K.W."/>
            <person name="Bonito G."/>
            <person name="Buee M."/>
            <person name="Carver A."/>
            <person name="Chen C."/>
            <person name="Cichocki N."/>
            <person name="Clum A."/>
            <person name="Culley D."/>
            <person name="Crous P.W."/>
            <person name="Fauchery L."/>
            <person name="Girlanda M."/>
            <person name="Hayes R.D."/>
            <person name="Keri Z."/>
            <person name="LaButti K."/>
            <person name="Lipzen A."/>
            <person name="Lombard V."/>
            <person name="Magnuson J."/>
            <person name="Maillard F."/>
            <person name="Murat C."/>
            <person name="Nolan M."/>
            <person name="Ohm R.A."/>
            <person name="Pangilinan J."/>
            <person name="Pereira M.F."/>
            <person name="Perotto S."/>
            <person name="Peter M."/>
            <person name="Pfister S."/>
            <person name="Riley R."/>
            <person name="Sitrit Y."/>
            <person name="Stielow J.B."/>
            <person name="Szollosi G."/>
            <person name="Zifcakova L."/>
            <person name="Stursova M."/>
            <person name="Spatafora J.W."/>
            <person name="Tedersoo L."/>
            <person name="Vaario L.M."/>
            <person name="Yamada A."/>
            <person name="Yan M."/>
            <person name="Wang P."/>
            <person name="Xu J."/>
            <person name="Bruns T."/>
            <person name="Baldrian P."/>
            <person name="Vilgalys R."/>
            <person name="Dunand C."/>
            <person name="Henrissat B."/>
            <person name="Grigoriev I.V."/>
            <person name="Hibbett D."/>
            <person name="Nagy L.G."/>
            <person name="Martin F.M."/>
        </authorList>
    </citation>
    <scope>NUCLEOTIDE SEQUENCE</scope>
    <source>
        <strain evidence="3">UP504</strain>
    </source>
</reference>
<sequence length="89" mass="9305">ANRIRADDHSTIGAILFGVLTPALLWKRARAVHLVLGGAGIGSGIGLSAHWYRILTEPSHPKTPSPPPLPPVNLPADPLTPPVTTPPEA</sequence>
<gene>
    <name evidence="3" type="ORF">BS47DRAFT_1379645</name>
</gene>
<dbReference type="Proteomes" id="UP000886523">
    <property type="component" value="Unassembled WGS sequence"/>
</dbReference>
<keyword evidence="2" id="KW-1133">Transmembrane helix</keyword>
<organism evidence="3 4">
    <name type="scientific">Hydnum rufescens UP504</name>
    <dbReference type="NCBI Taxonomy" id="1448309"/>
    <lineage>
        <taxon>Eukaryota</taxon>
        <taxon>Fungi</taxon>
        <taxon>Dikarya</taxon>
        <taxon>Basidiomycota</taxon>
        <taxon>Agaricomycotina</taxon>
        <taxon>Agaricomycetes</taxon>
        <taxon>Cantharellales</taxon>
        <taxon>Hydnaceae</taxon>
        <taxon>Hydnum</taxon>
    </lineage>
</organism>
<evidence type="ECO:0000256" key="2">
    <source>
        <dbReference type="SAM" id="Phobius"/>
    </source>
</evidence>
<evidence type="ECO:0000256" key="1">
    <source>
        <dbReference type="SAM" id="MobiDB-lite"/>
    </source>
</evidence>
<protein>
    <submittedName>
        <fullName evidence="3">Uncharacterized protein</fullName>
    </submittedName>
</protein>
<keyword evidence="2" id="KW-0812">Transmembrane</keyword>
<proteinExistence type="predicted"/>
<feature type="region of interest" description="Disordered" evidence="1">
    <location>
        <begin position="58"/>
        <end position="89"/>
    </location>
</feature>
<feature type="non-terminal residue" evidence="3">
    <location>
        <position position="1"/>
    </location>
</feature>
<comment type="caution">
    <text evidence="3">The sequence shown here is derived from an EMBL/GenBank/DDBJ whole genome shotgun (WGS) entry which is preliminary data.</text>
</comment>
<keyword evidence="2" id="KW-0472">Membrane</keyword>
<evidence type="ECO:0000313" key="4">
    <source>
        <dbReference type="Proteomes" id="UP000886523"/>
    </source>
</evidence>
<name>A0A9P6DYX2_9AGAM</name>
<dbReference type="EMBL" id="MU128921">
    <property type="protein sequence ID" value="KAF9518902.1"/>
    <property type="molecule type" value="Genomic_DNA"/>
</dbReference>
<feature type="transmembrane region" description="Helical" evidence="2">
    <location>
        <begin position="32"/>
        <end position="52"/>
    </location>
</feature>